<dbReference type="Pfam" id="PF01934">
    <property type="entry name" value="HepT-like"/>
    <property type="match status" value="1"/>
</dbReference>
<keyword evidence="5" id="KW-0378">Hydrolase</keyword>
<evidence type="ECO:0000313" key="6">
    <source>
        <dbReference type="EMBL" id="OIQ78177.1"/>
    </source>
</evidence>
<dbReference type="InterPro" id="IPR008201">
    <property type="entry name" value="HepT-like"/>
</dbReference>
<keyword evidence="3" id="KW-0540">Nuclease</keyword>
<comment type="caution">
    <text evidence="6">The sequence shown here is derived from an EMBL/GenBank/DDBJ whole genome shotgun (WGS) entry which is preliminary data.</text>
</comment>
<evidence type="ECO:0000256" key="1">
    <source>
        <dbReference type="ARBA" id="ARBA00022553"/>
    </source>
</evidence>
<sequence>MSRRDREQLDDILDAIAAIRSHLQRGELSDGLIYDAVRVRLIEIGEAVKSIPPAVLAAEPETPWQDITRMRDRLAHHYFDTSHAIVQGTVDHDLPKLEQAVLRVRAEGDTDIPL</sequence>
<evidence type="ECO:0000256" key="4">
    <source>
        <dbReference type="ARBA" id="ARBA00022741"/>
    </source>
</evidence>
<dbReference type="EMBL" id="MLJW01001453">
    <property type="protein sequence ID" value="OIQ78177.1"/>
    <property type="molecule type" value="Genomic_DNA"/>
</dbReference>
<dbReference type="GO" id="GO:0004540">
    <property type="term" value="F:RNA nuclease activity"/>
    <property type="evidence" value="ECO:0007669"/>
    <property type="project" value="InterPro"/>
</dbReference>
<reference evidence="6" key="1">
    <citation type="submission" date="2016-10" db="EMBL/GenBank/DDBJ databases">
        <title>Sequence of Gallionella enrichment culture.</title>
        <authorList>
            <person name="Poehlein A."/>
            <person name="Muehling M."/>
            <person name="Daniel R."/>
        </authorList>
    </citation>
    <scope>NUCLEOTIDE SEQUENCE</scope>
</reference>
<proteinExistence type="predicted"/>
<keyword evidence="1" id="KW-0597">Phosphoprotein</keyword>
<dbReference type="PANTHER" id="PTHR34139:SF1">
    <property type="entry name" value="RNASE MJ1380-RELATED"/>
    <property type="match status" value="1"/>
</dbReference>
<protein>
    <recommendedName>
        <fullName evidence="7">Protein containing DUF86</fullName>
    </recommendedName>
</protein>
<evidence type="ECO:0000256" key="2">
    <source>
        <dbReference type="ARBA" id="ARBA00022649"/>
    </source>
</evidence>
<evidence type="ECO:0008006" key="7">
    <source>
        <dbReference type="Google" id="ProtNLM"/>
    </source>
</evidence>
<dbReference type="PANTHER" id="PTHR34139">
    <property type="entry name" value="UPF0331 PROTEIN MJ0127"/>
    <property type="match status" value="1"/>
</dbReference>
<dbReference type="InterPro" id="IPR051813">
    <property type="entry name" value="HepT_RNase_toxin"/>
</dbReference>
<accession>A0A1J5Q3A8</accession>
<name>A0A1J5Q3A8_9ZZZZ</name>
<dbReference type="GO" id="GO:0016787">
    <property type="term" value="F:hydrolase activity"/>
    <property type="evidence" value="ECO:0007669"/>
    <property type="project" value="UniProtKB-KW"/>
</dbReference>
<dbReference type="AlphaFoldDB" id="A0A1J5Q3A8"/>
<evidence type="ECO:0000256" key="5">
    <source>
        <dbReference type="ARBA" id="ARBA00022801"/>
    </source>
</evidence>
<keyword evidence="2" id="KW-1277">Toxin-antitoxin system</keyword>
<keyword evidence="4" id="KW-0547">Nucleotide-binding</keyword>
<organism evidence="6">
    <name type="scientific">mine drainage metagenome</name>
    <dbReference type="NCBI Taxonomy" id="410659"/>
    <lineage>
        <taxon>unclassified sequences</taxon>
        <taxon>metagenomes</taxon>
        <taxon>ecological metagenomes</taxon>
    </lineage>
</organism>
<gene>
    <name evidence="6" type="ORF">GALL_401200</name>
</gene>
<evidence type="ECO:0000256" key="3">
    <source>
        <dbReference type="ARBA" id="ARBA00022722"/>
    </source>
</evidence>
<dbReference type="GO" id="GO:0110001">
    <property type="term" value="C:toxin-antitoxin complex"/>
    <property type="evidence" value="ECO:0007669"/>
    <property type="project" value="InterPro"/>
</dbReference>
<dbReference type="GO" id="GO:0000166">
    <property type="term" value="F:nucleotide binding"/>
    <property type="evidence" value="ECO:0007669"/>
    <property type="project" value="UniProtKB-KW"/>
</dbReference>